<keyword evidence="2" id="KW-1185">Reference proteome</keyword>
<organism evidence="1 2">
    <name type="scientific">Melastoma candidum</name>
    <dbReference type="NCBI Taxonomy" id="119954"/>
    <lineage>
        <taxon>Eukaryota</taxon>
        <taxon>Viridiplantae</taxon>
        <taxon>Streptophyta</taxon>
        <taxon>Embryophyta</taxon>
        <taxon>Tracheophyta</taxon>
        <taxon>Spermatophyta</taxon>
        <taxon>Magnoliopsida</taxon>
        <taxon>eudicotyledons</taxon>
        <taxon>Gunneridae</taxon>
        <taxon>Pentapetalae</taxon>
        <taxon>rosids</taxon>
        <taxon>malvids</taxon>
        <taxon>Myrtales</taxon>
        <taxon>Melastomataceae</taxon>
        <taxon>Melastomatoideae</taxon>
        <taxon>Melastomateae</taxon>
        <taxon>Melastoma</taxon>
    </lineage>
</organism>
<dbReference type="EMBL" id="CM042888">
    <property type="protein sequence ID" value="KAI4325571.1"/>
    <property type="molecule type" value="Genomic_DNA"/>
</dbReference>
<gene>
    <name evidence="1" type="ORF">MLD38_030956</name>
</gene>
<evidence type="ECO:0000313" key="2">
    <source>
        <dbReference type="Proteomes" id="UP001057402"/>
    </source>
</evidence>
<evidence type="ECO:0000313" key="1">
    <source>
        <dbReference type="EMBL" id="KAI4325571.1"/>
    </source>
</evidence>
<dbReference type="Proteomes" id="UP001057402">
    <property type="component" value="Chromosome 9"/>
</dbReference>
<sequence length="303" mass="33259">MSWPTYSATQIASSDIRRAFFKCLKWQVEETLDPFACPFHYYCETISPAADYPSWVDVLVILFAAASFLVTVIVMVLEASSRGGKRLVKAKQYFLPSSPLSLSVTILVLSQGHSINSLFPISCIGPAVLQLVHIAALGFDHDASQDIKYVIFQTSTVSGILHASLYLDSIILPYYTGYDALVTSSFSGECSTCVCRRDILVVGGSSVTYRAWSVTTFLVVSSLCLRIMSRAAQEGQKIIRVSKTALETVSLALLAWDSIHLLRNSPPEKLLLQRAAFGAELALICTFILGRIRVAMRKQLDAA</sequence>
<protein>
    <submittedName>
        <fullName evidence="1">Uncharacterized protein</fullName>
    </submittedName>
</protein>
<name>A0ACB9MPH3_9MYRT</name>
<reference evidence="2" key="1">
    <citation type="journal article" date="2023" name="Front. Plant Sci.">
        <title>Chromosomal-level genome assembly of Melastoma candidum provides insights into trichome evolution.</title>
        <authorList>
            <person name="Zhong Y."/>
            <person name="Wu W."/>
            <person name="Sun C."/>
            <person name="Zou P."/>
            <person name="Liu Y."/>
            <person name="Dai S."/>
            <person name="Zhou R."/>
        </authorList>
    </citation>
    <scope>NUCLEOTIDE SEQUENCE [LARGE SCALE GENOMIC DNA]</scope>
</reference>
<proteinExistence type="predicted"/>
<comment type="caution">
    <text evidence="1">The sequence shown here is derived from an EMBL/GenBank/DDBJ whole genome shotgun (WGS) entry which is preliminary data.</text>
</comment>
<accession>A0ACB9MPH3</accession>